<dbReference type="EMBL" id="JMSN01000008">
    <property type="protein sequence ID" value="KDN52626.1"/>
    <property type="molecule type" value="Genomic_DNA"/>
</dbReference>
<dbReference type="AlphaFoldDB" id="A0A066WFP6"/>
<proteinExistence type="predicted"/>
<keyword evidence="3" id="KW-1185">Reference proteome</keyword>
<organism evidence="2 3">
    <name type="scientific">Tilletiaria anomala (strain ATCC 24038 / CBS 436.72 / UBC 951)</name>
    <dbReference type="NCBI Taxonomy" id="1037660"/>
    <lineage>
        <taxon>Eukaryota</taxon>
        <taxon>Fungi</taxon>
        <taxon>Dikarya</taxon>
        <taxon>Basidiomycota</taxon>
        <taxon>Ustilaginomycotina</taxon>
        <taxon>Exobasidiomycetes</taxon>
        <taxon>Georgefischeriales</taxon>
        <taxon>Tilletiariaceae</taxon>
        <taxon>Tilletiaria</taxon>
    </lineage>
</organism>
<dbReference type="RefSeq" id="XP_013245465.1">
    <property type="nucleotide sequence ID" value="XM_013390011.1"/>
</dbReference>
<name>A0A066WFP6_TILAU</name>
<dbReference type="Proteomes" id="UP000027361">
    <property type="component" value="Unassembled WGS sequence"/>
</dbReference>
<protein>
    <submittedName>
        <fullName evidence="2">Uncharacterized protein</fullName>
    </submittedName>
</protein>
<gene>
    <name evidence="2" type="ORF">K437DRAFT_261232</name>
</gene>
<evidence type="ECO:0000256" key="1">
    <source>
        <dbReference type="SAM" id="MobiDB-lite"/>
    </source>
</evidence>
<feature type="region of interest" description="Disordered" evidence="1">
    <location>
        <begin position="65"/>
        <end position="89"/>
    </location>
</feature>
<dbReference type="HOGENOM" id="CLU_1111991_0_0_1"/>
<sequence>MAPQGKKEEHGMRMKGSTWTSLGLWPCESISSVRYSLTFTDDGSAKAGFTDRQIARILPASSISGSAQVEQDTGQDNSDNTVTQYPAGNLSPHTRINSMECAERFNLILLNMVQAWIRELKPEQALSGDLVAAAAYTHMILQISERVYRNCKGPIDHLRTIDPAAYLLRAGALQSTKLNKCAVNGILVGNDTAATYPTSGSPVLSTHPVSTCRMTQKLSSADTGAEANDAEHGEAAQSIEHHLTAWKVRG</sequence>
<accession>A0A066WFP6</accession>
<dbReference type="InParanoid" id="A0A066WFP6"/>
<evidence type="ECO:0000313" key="3">
    <source>
        <dbReference type="Proteomes" id="UP000027361"/>
    </source>
</evidence>
<reference evidence="2 3" key="1">
    <citation type="submission" date="2014-05" db="EMBL/GenBank/DDBJ databases">
        <title>Draft genome sequence of a rare smut relative, Tilletiaria anomala UBC 951.</title>
        <authorList>
            <consortium name="DOE Joint Genome Institute"/>
            <person name="Toome M."/>
            <person name="Kuo A."/>
            <person name="Henrissat B."/>
            <person name="Lipzen A."/>
            <person name="Tritt A."/>
            <person name="Yoshinaga Y."/>
            <person name="Zane M."/>
            <person name="Barry K."/>
            <person name="Grigoriev I.V."/>
            <person name="Spatafora J.W."/>
            <person name="Aimea M.C."/>
        </authorList>
    </citation>
    <scope>NUCLEOTIDE SEQUENCE [LARGE SCALE GENOMIC DNA]</scope>
    <source>
        <strain evidence="2 3">UBC 951</strain>
    </source>
</reference>
<comment type="caution">
    <text evidence="2">The sequence shown here is derived from an EMBL/GenBank/DDBJ whole genome shotgun (WGS) entry which is preliminary data.</text>
</comment>
<dbReference type="GeneID" id="25265577"/>
<evidence type="ECO:0000313" key="2">
    <source>
        <dbReference type="EMBL" id="KDN52626.1"/>
    </source>
</evidence>